<dbReference type="InterPro" id="IPR058532">
    <property type="entry name" value="YjbR/MT2646/Rv2570-like"/>
</dbReference>
<dbReference type="SUPFAM" id="SSF142906">
    <property type="entry name" value="YjbR-like"/>
    <property type="match status" value="1"/>
</dbReference>
<dbReference type="InterPro" id="IPR007351">
    <property type="entry name" value="YjbR"/>
</dbReference>
<evidence type="ECO:0000313" key="1">
    <source>
        <dbReference type="EMBL" id="QJA01495.1"/>
    </source>
</evidence>
<reference evidence="1 2" key="1">
    <citation type="submission" date="2020-02" db="EMBL/GenBank/DDBJ databases">
        <authorList>
            <person name="Kociolek L.K."/>
            <person name="Ozer E.A."/>
        </authorList>
    </citation>
    <scope>NUCLEOTIDE SEQUENCE [LARGE SCALE GENOMIC DNA]</scope>
    <source>
        <strain evidence="1 2">ATCC 14501</strain>
    </source>
</reference>
<sequence length="129" mass="15458">MDAERIKATLQAKLGVEMDFKLEWDAFRFLLFGKMFAMLGYNKQQEKILTLKLPPQEGAWYRDEYAFITEGYYMNKVHWISVRYELASKELMEELMEKSYANFLQRLTRKQQQQLASEDIIARHPDISY</sequence>
<dbReference type="AlphaFoldDB" id="A0AAP9MC25"/>
<name>A0AAP9MC25_CLOIN</name>
<dbReference type="InterPro" id="IPR038056">
    <property type="entry name" value="YjbR-like_sf"/>
</dbReference>
<proteinExistence type="predicted"/>
<dbReference type="Gene3D" id="3.90.1150.30">
    <property type="match status" value="1"/>
</dbReference>
<organism evidence="1 2">
    <name type="scientific">Clostridium innocuum</name>
    <dbReference type="NCBI Taxonomy" id="1522"/>
    <lineage>
        <taxon>Bacteria</taxon>
        <taxon>Bacillati</taxon>
        <taxon>Bacillota</taxon>
        <taxon>Clostridia</taxon>
        <taxon>Eubacteriales</taxon>
        <taxon>Clostridiaceae</taxon>
        <taxon>Clostridium</taxon>
    </lineage>
</organism>
<accession>A0AAP9MC25</accession>
<dbReference type="Pfam" id="PF04237">
    <property type="entry name" value="YjbR"/>
    <property type="match status" value="1"/>
</dbReference>
<gene>
    <name evidence="1" type="ORF">G4D54_03195</name>
</gene>
<dbReference type="Proteomes" id="UP000503330">
    <property type="component" value="Chromosome"/>
</dbReference>
<dbReference type="GeneID" id="61924510"/>
<dbReference type="PANTHER" id="PTHR35145">
    <property type="entry name" value="CYTOPLASMIC PROTEIN-RELATED"/>
    <property type="match status" value="1"/>
</dbReference>
<protein>
    <recommendedName>
        <fullName evidence="3">MmcQ/YjbR family DNA-binding protein</fullName>
    </recommendedName>
</protein>
<dbReference type="RefSeq" id="WP_002607302.1">
    <property type="nucleotide sequence ID" value="NZ_BAAACC010000020.1"/>
</dbReference>
<evidence type="ECO:0000313" key="2">
    <source>
        <dbReference type="Proteomes" id="UP000503330"/>
    </source>
</evidence>
<dbReference type="EMBL" id="CP048838">
    <property type="protein sequence ID" value="QJA01495.1"/>
    <property type="molecule type" value="Genomic_DNA"/>
</dbReference>
<dbReference type="PANTHER" id="PTHR35145:SF1">
    <property type="entry name" value="CYTOPLASMIC PROTEIN"/>
    <property type="match status" value="1"/>
</dbReference>
<evidence type="ECO:0008006" key="3">
    <source>
        <dbReference type="Google" id="ProtNLM"/>
    </source>
</evidence>